<dbReference type="Pfam" id="PF05199">
    <property type="entry name" value="GMC_oxred_C"/>
    <property type="match status" value="1"/>
</dbReference>
<feature type="active site" description="Proton acceptor" evidence="5">
    <location>
        <position position="646"/>
    </location>
</feature>
<dbReference type="SUPFAM" id="SSF51905">
    <property type="entry name" value="FAD/NAD(P)-binding domain"/>
    <property type="match status" value="1"/>
</dbReference>
<dbReference type="Pfam" id="PF00732">
    <property type="entry name" value="GMC_oxred_N"/>
    <property type="match status" value="1"/>
</dbReference>
<dbReference type="STRING" id="670580.A0A1X6MT90"/>
<evidence type="ECO:0000256" key="6">
    <source>
        <dbReference type="PIRSR" id="PIRSR000137-2"/>
    </source>
</evidence>
<evidence type="ECO:0000256" key="5">
    <source>
        <dbReference type="PIRSR" id="PIRSR000137-1"/>
    </source>
</evidence>
<evidence type="ECO:0000313" key="8">
    <source>
        <dbReference type="EMBL" id="OSX59585.1"/>
    </source>
</evidence>
<name>A0A1X6MT90_9APHY</name>
<evidence type="ECO:0000256" key="1">
    <source>
        <dbReference type="ARBA" id="ARBA00001974"/>
    </source>
</evidence>
<dbReference type="GO" id="GO:0050660">
    <property type="term" value="F:flavin adenine dinucleotide binding"/>
    <property type="evidence" value="ECO:0007669"/>
    <property type="project" value="InterPro"/>
</dbReference>
<dbReference type="GO" id="GO:0016614">
    <property type="term" value="F:oxidoreductase activity, acting on CH-OH group of donors"/>
    <property type="evidence" value="ECO:0007669"/>
    <property type="project" value="InterPro"/>
</dbReference>
<dbReference type="PANTHER" id="PTHR11552">
    <property type="entry name" value="GLUCOSE-METHANOL-CHOLINE GMC OXIDOREDUCTASE"/>
    <property type="match status" value="1"/>
</dbReference>
<evidence type="ECO:0000259" key="7">
    <source>
        <dbReference type="PROSITE" id="PS00624"/>
    </source>
</evidence>
<keyword evidence="9" id="KW-1185">Reference proteome</keyword>
<evidence type="ECO:0000256" key="2">
    <source>
        <dbReference type="ARBA" id="ARBA00010790"/>
    </source>
</evidence>
<dbReference type="InterPro" id="IPR000172">
    <property type="entry name" value="GMC_OxRdtase_N"/>
</dbReference>
<dbReference type="Gene3D" id="3.30.560.10">
    <property type="entry name" value="Glucose Oxidase, domain 3"/>
    <property type="match status" value="1"/>
</dbReference>
<evidence type="ECO:0000256" key="4">
    <source>
        <dbReference type="ARBA" id="ARBA00022827"/>
    </source>
</evidence>
<sequence>MPVEETIKFIFSSLPRFIYQPRAVKTILLSPAALCVLALGLRWLYSKASTTHITGDPGKVRRRLKDRDIDTEYDIVIVGGGTAGCVLASRLSEDPSIRVLLLEAGTSSRTTLCSQIPALFPRSFHTALDYNLYTVPQTHAASKRKYWPRGKMLGGCNPSAGALRYRFHHGAPSDYDEWAQLQKGQEGAEEWSYQQLHRYFMKFETYNPSKEHDLVDVRLRGSSGPVHVGHFGHVSELTHKFIRACHNAGVCYNPDINTSKGTLGSTETPTYIDARRRRVTTETAYLTPAVLARKNLTVATKAKVLRILFEHKGNAGNTVPHAVAVQYANERGKVFEVKARREVVLAAGAVHTPQILMLSGVGPANHLVSHGIPVVADLPGVGSHLMDHGIVSFYFMDRSKADISALTVSDIRGIPRPSLAFKLARAALQYYMSGTGPFAGNIAEAMSFARSDDPKLFPHDVFRNAGRAQLEDTTSGANAPDIEVLFTPLAYMEHGDVPFPIKGHHFGLNAILLRPTSMGTLRLHSADAYDAPVIDPKYLSTCHDVDVFVRAARLVSRIAQREPLASLVDPAGDDIPLLNHKMDRQSDAEIEALVRDRVQTLYHPTSTARMAPRADGGVVDPFLRVHGVPNLRVVDASMFPTIPSGHTSAPVIAVAEKAADMIKETLIGHHLSSGGR</sequence>
<dbReference type="SUPFAM" id="SSF54373">
    <property type="entry name" value="FAD-linked reductases, C-terminal domain"/>
    <property type="match status" value="1"/>
</dbReference>
<dbReference type="InterPro" id="IPR012132">
    <property type="entry name" value="GMC_OxRdtase"/>
</dbReference>
<dbReference type="InterPro" id="IPR007867">
    <property type="entry name" value="GMC_OxRtase_C"/>
</dbReference>
<dbReference type="PIRSF" id="PIRSF000137">
    <property type="entry name" value="Alcohol_oxidase"/>
    <property type="match status" value="1"/>
</dbReference>
<accession>A0A1X6MT90</accession>
<feature type="domain" description="Glucose-methanol-choline oxidoreductase N-terminal" evidence="7">
    <location>
        <begin position="348"/>
        <end position="362"/>
    </location>
</feature>
<reference evidence="8 9" key="1">
    <citation type="submission" date="2017-04" db="EMBL/GenBank/DDBJ databases">
        <title>Genome Sequence of the Model Brown-Rot Fungus Postia placenta SB12.</title>
        <authorList>
            <consortium name="DOE Joint Genome Institute"/>
            <person name="Gaskell J."/>
            <person name="Kersten P."/>
            <person name="Larrondo L.F."/>
            <person name="Canessa P."/>
            <person name="Martinez D."/>
            <person name="Hibbett D."/>
            <person name="Schmoll M."/>
            <person name="Kubicek C.P."/>
            <person name="Martinez A.T."/>
            <person name="Yadav J."/>
            <person name="Master E."/>
            <person name="Magnuson J.K."/>
            <person name="James T."/>
            <person name="Yaver D."/>
            <person name="Berka R."/>
            <person name="Labutti K."/>
            <person name="Lipzen A."/>
            <person name="Aerts A."/>
            <person name="Barry K."/>
            <person name="Henrissat B."/>
            <person name="Blanchette R."/>
            <person name="Grigoriev I."/>
            <person name="Cullen D."/>
        </authorList>
    </citation>
    <scope>NUCLEOTIDE SEQUENCE [LARGE SCALE GENOMIC DNA]</scope>
    <source>
        <strain evidence="8 9">MAD-698-R-SB12</strain>
    </source>
</reference>
<dbReference type="InterPro" id="IPR036188">
    <property type="entry name" value="FAD/NAD-bd_sf"/>
</dbReference>
<dbReference type="EMBL" id="KZ110602">
    <property type="protein sequence ID" value="OSX59585.1"/>
    <property type="molecule type" value="Genomic_DNA"/>
</dbReference>
<evidence type="ECO:0000256" key="3">
    <source>
        <dbReference type="ARBA" id="ARBA00022630"/>
    </source>
</evidence>
<dbReference type="PANTHER" id="PTHR11552:SF147">
    <property type="entry name" value="CHOLINE DEHYDROGENASE, MITOCHONDRIAL"/>
    <property type="match status" value="1"/>
</dbReference>
<feature type="active site" description="Proton donor" evidence="5">
    <location>
        <position position="603"/>
    </location>
</feature>
<dbReference type="AlphaFoldDB" id="A0A1X6MT90"/>
<dbReference type="RefSeq" id="XP_024336379.1">
    <property type="nucleotide sequence ID" value="XM_024482166.1"/>
</dbReference>
<dbReference type="Proteomes" id="UP000194127">
    <property type="component" value="Unassembled WGS sequence"/>
</dbReference>
<dbReference type="PROSITE" id="PS00624">
    <property type="entry name" value="GMC_OXRED_2"/>
    <property type="match status" value="1"/>
</dbReference>
<dbReference type="GeneID" id="36327116"/>
<feature type="binding site" evidence="6">
    <location>
        <position position="304"/>
    </location>
    <ligand>
        <name>FAD</name>
        <dbReference type="ChEBI" id="CHEBI:57692"/>
    </ligand>
</feature>
<dbReference type="OrthoDB" id="269227at2759"/>
<keyword evidence="3" id="KW-0285">Flavoprotein</keyword>
<comment type="similarity">
    <text evidence="2">Belongs to the GMC oxidoreductase family.</text>
</comment>
<keyword evidence="4 6" id="KW-0274">FAD</keyword>
<evidence type="ECO:0000313" key="9">
    <source>
        <dbReference type="Proteomes" id="UP000194127"/>
    </source>
</evidence>
<gene>
    <name evidence="8" type="ORF">POSPLADRAFT_1067268</name>
</gene>
<dbReference type="Gene3D" id="3.50.50.60">
    <property type="entry name" value="FAD/NAD(P)-binding domain"/>
    <property type="match status" value="1"/>
</dbReference>
<proteinExistence type="inferred from homology"/>
<protein>
    <recommendedName>
        <fullName evidence="7">Glucose-methanol-choline oxidoreductase N-terminal domain-containing protein</fullName>
    </recommendedName>
</protein>
<comment type="cofactor">
    <cofactor evidence="1 6">
        <name>FAD</name>
        <dbReference type="ChEBI" id="CHEBI:57692"/>
    </cofactor>
</comment>
<organism evidence="8 9">
    <name type="scientific">Postia placenta MAD-698-R-SB12</name>
    <dbReference type="NCBI Taxonomy" id="670580"/>
    <lineage>
        <taxon>Eukaryota</taxon>
        <taxon>Fungi</taxon>
        <taxon>Dikarya</taxon>
        <taxon>Basidiomycota</taxon>
        <taxon>Agaricomycotina</taxon>
        <taxon>Agaricomycetes</taxon>
        <taxon>Polyporales</taxon>
        <taxon>Adustoporiaceae</taxon>
        <taxon>Rhodonia</taxon>
    </lineage>
</organism>